<comment type="caution">
    <text evidence="4">The sequence shown here is derived from an EMBL/GenBank/DDBJ whole genome shotgun (WGS) entry which is preliminary data.</text>
</comment>
<dbReference type="SUPFAM" id="SSF56219">
    <property type="entry name" value="DNase I-like"/>
    <property type="match status" value="1"/>
</dbReference>
<dbReference type="PANTHER" id="PTHR42834:SF1">
    <property type="entry name" value="ENDONUCLEASE_EXONUCLEASE_PHOSPHATASE FAMILY PROTEIN (AFU_ORTHOLOGUE AFUA_3G09210)"/>
    <property type="match status" value="1"/>
</dbReference>
<keyword evidence="2" id="KW-0732">Signal</keyword>
<organism evidence="4 5">
    <name type="scientific">Streptomyces lannensis</name>
    <dbReference type="NCBI Taxonomy" id="766498"/>
    <lineage>
        <taxon>Bacteria</taxon>
        <taxon>Bacillati</taxon>
        <taxon>Actinomycetota</taxon>
        <taxon>Actinomycetes</taxon>
        <taxon>Kitasatosporales</taxon>
        <taxon>Streptomycetaceae</taxon>
        <taxon>Streptomyces</taxon>
    </lineage>
</organism>
<keyword evidence="5" id="KW-1185">Reference proteome</keyword>
<dbReference type="InterPro" id="IPR005135">
    <property type="entry name" value="Endo/exonuclease/phosphatase"/>
</dbReference>
<evidence type="ECO:0000313" key="4">
    <source>
        <dbReference type="EMBL" id="GAA3844025.1"/>
    </source>
</evidence>
<reference evidence="5" key="1">
    <citation type="journal article" date="2019" name="Int. J. Syst. Evol. Microbiol.">
        <title>The Global Catalogue of Microorganisms (GCM) 10K type strain sequencing project: providing services to taxonomists for standard genome sequencing and annotation.</title>
        <authorList>
            <consortium name="The Broad Institute Genomics Platform"/>
            <consortium name="The Broad Institute Genome Sequencing Center for Infectious Disease"/>
            <person name="Wu L."/>
            <person name="Ma J."/>
        </authorList>
    </citation>
    <scope>NUCLEOTIDE SEQUENCE [LARGE SCALE GENOMIC DNA]</scope>
    <source>
        <strain evidence="5">JCM 16578</strain>
    </source>
</reference>
<feature type="compositionally biased region" description="Polar residues" evidence="1">
    <location>
        <begin position="205"/>
        <end position="216"/>
    </location>
</feature>
<dbReference type="InterPro" id="IPR001322">
    <property type="entry name" value="Lamin_tail_dom"/>
</dbReference>
<sequence length="807" mass="83296">MSSRIPPALRGRGAKALLVALPVGLTGSLIALPFTAQAAPSSDAAISEVYGGGGNSGASYTNDFIELGNGATAPFDLSGWSVQYLPGSPSATSKWQVTPLAGAIPAGGTYLVQEAKGSAGDTPLPSPDAAGTISMSATTGSVALVHSTTALTCLTAADCAADGTIKDLVGFGTAVVREGTPATGAGNTTSVSRNATYTDTDDNSVDLTGSAPNPSNSTGGGAGDPSPTPTPSTTPVPGDLRIHDIQGTGRISPQNGKSVADVPGVVTGVRSTGSKGYWIQDPEPDGNAATSEGIFVYTGSATPLVKIGDSVLVSGKVSEYYPGGKSSGTQSVTELTGPTAVTLSSGDALPDAQVIDSATLPDAYAPQAQGASIESLELNPGTYALDWLEAHEGMRVQIGDSRVVGATNTYGETWITTKPDQNPTPRGGTIVNGYDNPNSGRLLVTSLTGDQLEANVGDTLSGTTAGPVDYADFGGYNIQATTLGTVEQGGLKPDVAKKGKSNELSVATYNVENLDPTDPQSKFDRLAEGVVTNLAAPDIVSLEEIQDNNGPKDDGTVAADKTVTQFIDAIKAAGGPAYDWRAIDPVNDSDGGEPGGNIRNVFLFNPERVTFVDRPGGGSTTSVEAVADGKKGVRLSVSPGRIDPTSDAWTSSRKPLVGEFRFRGKQVFVVGNHFNSKGGDQPVHGAFQPPTLSSETQRLAQAKEVNTFVSGVLAKDRKAQVVVLGDLNDYQFSKPLATLTAGGVLKDLINTLPVNERYSYVYDGNSQTLDHILVSPAIKKFQYQVVHINAEFSDQTSDHDPQVVRFK</sequence>
<proteinExistence type="predicted"/>
<feature type="domain" description="LTD" evidence="3">
    <location>
        <begin position="32"/>
        <end position="173"/>
    </location>
</feature>
<dbReference type="CDD" id="cd04486">
    <property type="entry name" value="YhcR_OBF_like"/>
    <property type="match status" value="1"/>
</dbReference>
<dbReference type="EMBL" id="BAAAZA010000001">
    <property type="protein sequence ID" value="GAA3844025.1"/>
    <property type="molecule type" value="Genomic_DNA"/>
</dbReference>
<evidence type="ECO:0000259" key="3">
    <source>
        <dbReference type="PROSITE" id="PS51841"/>
    </source>
</evidence>
<keyword evidence="4" id="KW-0540">Nuclease</keyword>
<feature type="region of interest" description="Disordered" evidence="1">
    <location>
        <begin position="178"/>
        <end position="264"/>
    </location>
</feature>
<keyword evidence="4" id="KW-0255">Endonuclease</keyword>
<dbReference type="CDD" id="cd10283">
    <property type="entry name" value="MnuA_DNase1-like"/>
    <property type="match status" value="1"/>
</dbReference>
<keyword evidence="4" id="KW-0378">Hydrolase</keyword>
<dbReference type="RefSeq" id="WP_345545338.1">
    <property type="nucleotide sequence ID" value="NZ_BAAAZA010000001.1"/>
</dbReference>
<dbReference type="GO" id="GO:0004519">
    <property type="term" value="F:endonuclease activity"/>
    <property type="evidence" value="ECO:0007669"/>
    <property type="project" value="UniProtKB-KW"/>
</dbReference>
<dbReference type="PANTHER" id="PTHR42834">
    <property type="entry name" value="ENDONUCLEASE/EXONUCLEASE/PHOSPHATASE FAMILY PROTEIN (AFU_ORTHOLOGUE AFUA_3G09210)"/>
    <property type="match status" value="1"/>
</dbReference>
<dbReference type="Pfam" id="PF00932">
    <property type="entry name" value="LTD"/>
    <property type="match status" value="1"/>
</dbReference>
<dbReference type="Proteomes" id="UP001501563">
    <property type="component" value="Unassembled WGS sequence"/>
</dbReference>
<feature type="compositionally biased region" description="Polar residues" evidence="1">
    <location>
        <begin position="185"/>
        <end position="198"/>
    </location>
</feature>
<dbReference type="InterPro" id="IPR036691">
    <property type="entry name" value="Endo/exonu/phosph_ase_sf"/>
</dbReference>
<evidence type="ECO:0000256" key="1">
    <source>
        <dbReference type="SAM" id="MobiDB-lite"/>
    </source>
</evidence>
<dbReference type="Pfam" id="PF03372">
    <property type="entry name" value="Exo_endo_phos"/>
    <property type="match status" value="1"/>
</dbReference>
<name>A0ABP7JH58_9ACTN</name>
<evidence type="ECO:0000313" key="5">
    <source>
        <dbReference type="Proteomes" id="UP001501563"/>
    </source>
</evidence>
<protein>
    <submittedName>
        <fullName evidence="4">Endonuclease/exonuclease/phosphatase family protein</fullName>
    </submittedName>
</protein>
<dbReference type="Gene3D" id="3.60.10.10">
    <property type="entry name" value="Endonuclease/exonuclease/phosphatase"/>
    <property type="match status" value="1"/>
</dbReference>
<dbReference type="PROSITE" id="PS51841">
    <property type="entry name" value="LTD"/>
    <property type="match status" value="1"/>
</dbReference>
<gene>
    <name evidence="4" type="ORF">GCM10022207_00580</name>
</gene>
<evidence type="ECO:0000256" key="2">
    <source>
        <dbReference type="SAM" id="SignalP"/>
    </source>
</evidence>
<accession>A0ABP7JH58</accession>
<feature type="chain" id="PRO_5046141735" evidence="2">
    <location>
        <begin position="39"/>
        <end position="807"/>
    </location>
</feature>
<feature type="signal peptide" evidence="2">
    <location>
        <begin position="1"/>
        <end position="38"/>
    </location>
</feature>